<dbReference type="Gene3D" id="1.20.1290.10">
    <property type="entry name" value="AhpD-like"/>
    <property type="match status" value="1"/>
</dbReference>
<dbReference type="InterPro" id="IPR029032">
    <property type="entry name" value="AhpD-like"/>
</dbReference>
<dbReference type="SUPFAM" id="SSF69118">
    <property type="entry name" value="AhpD-like"/>
    <property type="match status" value="1"/>
</dbReference>
<dbReference type="OrthoDB" id="9808310at2"/>
<dbReference type="EMBL" id="AYLO01000152">
    <property type="protein sequence ID" value="ESS67389.1"/>
    <property type="molecule type" value="Genomic_DNA"/>
</dbReference>
<comment type="caution">
    <text evidence="1">The sequence shown here is derived from an EMBL/GenBank/DDBJ whole genome shotgun (WGS) entry which is preliminary data.</text>
</comment>
<proteinExistence type="predicted"/>
<organism evidence="1 2">
    <name type="scientific">Methyloglobulus morosus KoM1</name>
    <dbReference type="NCBI Taxonomy" id="1116472"/>
    <lineage>
        <taxon>Bacteria</taxon>
        <taxon>Pseudomonadati</taxon>
        <taxon>Pseudomonadota</taxon>
        <taxon>Gammaproteobacteria</taxon>
        <taxon>Methylococcales</taxon>
        <taxon>Methylococcaceae</taxon>
        <taxon>Methyloglobulus</taxon>
    </lineage>
</organism>
<gene>
    <name evidence="1" type="ORF">MGMO_167c00100</name>
</gene>
<evidence type="ECO:0000313" key="1">
    <source>
        <dbReference type="EMBL" id="ESS67389.1"/>
    </source>
</evidence>
<accession>V5BI11</accession>
<reference evidence="1 2" key="1">
    <citation type="journal article" date="2013" name="Genome Announc.">
        <title>Draft Genome Sequence of the Methanotrophic Gammaproteobacterium Methyloglobulus morosus DSM 22980 Strain KoM1.</title>
        <authorList>
            <person name="Poehlein A."/>
            <person name="Deutzmann J.S."/>
            <person name="Daniel R."/>
            <person name="Simeonova D.D."/>
        </authorList>
    </citation>
    <scope>NUCLEOTIDE SEQUENCE [LARGE SCALE GENOMIC DNA]</scope>
    <source>
        <strain evidence="1 2">KoM1</strain>
    </source>
</reference>
<keyword evidence="2" id="KW-1185">Reference proteome</keyword>
<evidence type="ECO:0000313" key="2">
    <source>
        <dbReference type="Proteomes" id="UP000017842"/>
    </source>
</evidence>
<sequence length="160" mass="17265">MSILSANPERPIFKELLAKYPRRGILLFKLLEDSKSNGSALNKGVQEMVITYVSALNDPDSGGLTLEEFASDVDVDGQDVNQADASKNKALTLGKLSPILTFLKKLTLTPGQINDADVEPIFAAGWSERDVLDLVCLCSVVNCINRLAMGAGLDRRLSIG</sequence>
<dbReference type="AlphaFoldDB" id="V5BI11"/>
<dbReference type="RefSeq" id="WP_023496396.1">
    <property type="nucleotide sequence ID" value="NZ_AYLO01000152.1"/>
</dbReference>
<name>V5BI11_9GAMM</name>
<dbReference type="Proteomes" id="UP000017842">
    <property type="component" value="Unassembled WGS sequence"/>
</dbReference>
<dbReference type="STRING" id="1116472.MGMO_167c00100"/>
<dbReference type="eggNOG" id="COG2128">
    <property type="taxonomic scope" value="Bacteria"/>
</dbReference>
<protein>
    <submittedName>
        <fullName evidence="1">Uncharacterized protein</fullName>
    </submittedName>
</protein>